<evidence type="ECO:0000313" key="4">
    <source>
        <dbReference type="Proteomes" id="UP000199451"/>
    </source>
</evidence>
<keyword evidence="1" id="KW-1133">Transmembrane helix</keyword>
<accession>A0A1G9ZDL0</accession>
<evidence type="ECO:0000256" key="1">
    <source>
        <dbReference type="SAM" id="Phobius"/>
    </source>
</evidence>
<feature type="domain" description="YdbS-like PH" evidence="2">
    <location>
        <begin position="87"/>
        <end position="159"/>
    </location>
</feature>
<feature type="transmembrane region" description="Helical" evidence="1">
    <location>
        <begin position="62"/>
        <end position="85"/>
    </location>
</feature>
<dbReference type="AlphaFoldDB" id="A0A1G9ZDL0"/>
<dbReference type="STRING" id="660521.SAMN04487949_3623"/>
<keyword evidence="1" id="KW-0472">Membrane</keyword>
<gene>
    <name evidence="3" type="ORF">SAMN04487949_3623</name>
</gene>
<keyword evidence="4" id="KW-1185">Reference proteome</keyword>
<proteinExistence type="predicted"/>
<organism evidence="3 4">
    <name type="scientific">Halogranum gelatinilyticum</name>
    <dbReference type="NCBI Taxonomy" id="660521"/>
    <lineage>
        <taxon>Archaea</taxon>
        <taxon>Methanobacteriati</taxon>
        <taxon>Methanobacteriota</taxon>
        <taxon>Stenosarchaea group</taxon>
        <taxon>Halobacteria</taxon>
        <taxon>Halobacteriales</taxon>
        <taxon>Haloferacaceae</taxon>
    </lineage>
</organism>
<name>A0A1G9ZDL0_9EURY</name>
<sequence length="195" mass="20447">MSTSLAADVDLSAVDEWMARGGDEDVLWSGRPRTTSALPAIAVGVVLVVAGVVGGATQTQLAVALVLATLVPIGLLVAVWGYLGVVRTRYVVTDRALYRRTGVLSRRVQRVSLGRVQNSAFTQGVLGTVFDYGTVSVEAAGGGAIAFADIDDPREVRALVEKQVGGGELPGTLAQWQAVRDEVRALRGAFEQRGG</sequence>
<evidence type="ECO:0000259" key="2">
    <source>
        <dbReference type="Pfam" id="PF03703"/>
    </source>
</evidence>
<dbReference type="RefSeq" id="WP_089699786.1">
    <property type="nucleotide sequence ID" value="NZ_FNHL01000007.1"/>
</dbReference>
<dbReference type="Proteomes" id="UP000199451">
    <property type="component" value="Unassembled WGS sequence"/>
</dbReference>
<feature type="transmembrane region" description="Helical" evidence="1">
    <location>
        <begin position="37"/>
        <end position="56"/>
    </location>
</feature>
<dbReference type="PANTHER" id="PTHR37938:SF1">
    <property type="entry name" value="BLL0215 PROTEIN"/>
    <property type="match status" value="1"/>
</dbReference>
<dbReference type="Pfam" id="PF03703">
    <property type="entry name" value="bPH_2"/>
    <property type="match status" value="1"/>
</dbReference>
<keyword evidence="1" id="KW-0812">Transmembrane</keyword>
<dbReference type="EMBL" id="FNHL01000007">
    <property type="protein sequence ID" value="SDN19530.1"/>
    <property type="molecule type" value="Genomic_DNA"/>
</dbReference>
<dbReference type="PANTHER" id="PTHR37938">
    <property type="entry name" value="BLL0215 PROTEIN"/>
    <property type="match status" value="1"/>
</dbReference>
<evidence type="ECO:0000313" key="3">
    <source>
        <dbReference type="EMBL" id="SDN19530.1"/>
    </source>
</evidence>
<dbReference type="InterPro" id="IPR005182">
    <property type="entry name" value="YdbS-like_PH"/>
</dbReference>
<dbReference type="OrthoDB" id="204675at2157"/>
<protein>
    <submittedName>
        <fullName evidence="3">PH domain-containing protein</fullName>
    </submittedName>
</protein>
<reference evidence="4" key="1">
    <citation type="submission" date="2016-10" db="EMBL/GenBank/DDBJ databases">
        <authorList>
            <person name="Varghese N."/>
            <person name="Submissions S."/>
        </authorList>
    </citation>
    <scope>NUCLEOTIDE SEQUENCE [LARGE SCALE GENOMIC DNA]</scope>
    <source>
        <strain evidence="4">CGMCC 1.10119</strain>
    </source>
</reference>